<organism evidence="5 6">
    <name type="scientific">Blattamonas nauphoetae</name>
    <dbReference type="NCBI Taxonomy" id="2049346"/>
    <lineage>
        <taxon>Eukaryota</taxon>
        <taxon>Metamonada</taxon>
        <taxon>Preaxostyla</taxon>
        <taxon>Oxymonadida</taxon>
        <taxon>Blattamonas</taxon>
    </lineage>
</organism>
<feature type="domain" description="RRM" evidence="4">
    <location>
        <begin position="1"/>
        <end position="71"/>
    </location>
</feature>
<dbReference type="CDD" id="cd00590">
    <property type="entry name" value="RRM_SF"/>
    <property type="match status" value="1"/>
</dbReference>
<reference evidence="5 6" key="1">
    <citation type="journal article" date="2022" name="bioRxiv">
        <title>Genomics of Preaxostyla Flagellates Illuminates Evolutionary Transitions and the Path Towards Mitochondrial Loss.</title>
        <authorList>
            <person name="Novak L.V.F."/>
            <person name="Treitli S.C."/>
            <person name="Pyrih J."/>
            <person name="Halakuc P."/>
            <person name="Pipaliya S.V."/>
            <person name="Vacek V."/>
            <person name="Brzon O."/>
            <person name="Soukal P."/>
            <person name="Eme L."/>
            <person name="Dacks J.B."/>
            <person name="Karnkowska A."/>
            <person name="Elias M."/>
            <person name="Hampl V."/>
        </authorList>
    </citation>
    <scope>NUCLEOTIDE SEQUENCE [LARGE SCALE GENOMIC DNA]</scope>
    <source>
        <strain evidence="5">NAU3</strain>
        <tissue evidence="5">Gut</tissue>
    </source>
</reference>
<accession>A0ABQ9Y9R1</accession>
<sequence>MTEYDIRQKIQQFGDIVSLHVVRDNRTNKHKGCCFVYYRTLQEAQKVIDALHNQVKLPPSEEYLQVRLADTVKQHEEWKLFVSHLPLLVNEEKLRELFSPFGAIEEIRIMPNNQGEGRGVGFVKFQSKDAAIEAINQMNGAFIGSDQSENAKPIQVKFANSQKNLTERQSRQSLIKPSSPPPSQRNPPPSEAHAPKPNKALLETPKRQSDGVDLKNIRPFVPRRSPPSHISTPPQSIPTYTSLAVPPLQAPQQFPQPSHPFTTPSFYPATVQYPPYGQPTFISHQPPTSYPPSLAPADNMVYLQIPASYLQQSIAVPIQPPPQHVSLTSVPLSVPIPLPAQQIAPTQPPHTDTSHSQSHRTPSAPRARRREIPQDDSSDSESDVFRTFSPTHSLTESDLEYVIPSIAGYPTQRERPNLSSLSNPAQRNNHLHVKPPLPSKTDLSHGIFVVGNGTLTALDLHKLFGEYGQVIQAVVFINALTEMPTKFCYVSFPKKTEAVNAQKGRDGTTYKGMVLKVILRRAREKRSRVTPPLQADNLSSHQSVIIAQDMFPVSFNERMAYSNDDRFEGRPGELDILNTAESEPLHSRKRRERSGRGPTRQMQRPSAREQEDSRSVSTMYRIEESFSDFQNELLPPANSISDLSDSSTFFSRSSFRVSNDSFTDFSESVDPTSESGWSAATDPARLRHRATSDSDFP</sequence>
<evidence type="ECO:0000313" key="6">
    <source>
        <dbReference type="Proteomes" id="UP001281761"/>
    </source>
</evidence>
<feature type="compositionally biased region" description="Basic and acidic residues" evidence="3">
    <location>
        <begin position="204"/>
        <end position="216"/>
    </location>
</feature>
<protein>
    <submittedName>
        <fullName evidence="5">RNA recognition motif domain</fullName>
    </submittedName>
</protein>
<feature type="region of interest" description="Disordered" evidence="3">
    <location>
        <begin position="340"/>
        <end position="386"/>
    </location>
</feature>
<feature type="compositionally biased region" description="Polar residues" evidence="3">
    <location>
        <begin position="663"/>
        <end position="678"/>
    </location>
</feature>
<dbReference type="SMART" id="SM00360">
    <property type="entry name" value="RRM"/>
    <property type="match status" value="3"/>
</dbReference>
<keyword evidence="6" id="KW-1185">Reference proteome</keyword>
<feature type="compositionally biased region" description="Polar residues" evidence="3">
    <location>
        <begin position="343"/>
        <end position="361"/>
    </location>
</feature>
<feature type="domain" description="RRM" evidence="4">
    <location>
        <begin position="445"/>
        <end position="522"/>
    </location>
</feature>
<gene>
    <name evidence="5" type="ORF">BLNAU_4709</name>
</gene>
<dbReference type="PROSITE" id="PS50102">
    <property type="entry name" value="RRM"/>
    <property type="match status" value="3"/>
</dbReference>
<name>A0ABQ9Y9R1_9EUKA</name>
<dbReference type="InterPro" id="IPR052462">
    <property type="entry name" value="SLIRP/GR-RBP-like"/>
</dbReference>
<dbReference type="Gene3D" id="3.30.70.330">
    <property type="match status" value="3"/>
</dbReference>
<feature type="compositionally biased region" description="Polar residues" evidence="3">
    <location>
        <begin position="228"/>
        <end position="240"/>
    </location>
</feature>
<evidence type="ECO:0000256" key="1">
    <source>
        <dbReference type="ARBA" id="ARBA00022884"/>
    </source>
</evidence>
<proteinExistence type="predicted"/>
<feature type="compositionally biased region" description="Basic and acidic residues" evidence="3">
    <location>
        <begin position="564"/>
        <end position="573"/>
    </location>
</feature>
<evidence type="ECO:0000313" key="5">
    <source>
        <dbReference type="EMBL" id="KAK2960492.1"/>
    </source>
</evidence>
<feature type="domain" description="RRM" evidence="4">
    <location>
        <begin position="78"/>
        <end position="161"/>
    </location>
</feature>
<evidence type="ECO:0000256" key="3">
    <source>
        <dbReference type="SAM" id="MobiDB-lite"/>
    </source>
</evidence>
<dbReference type="EMBL" id="JARBJD010000023">
    <property type="protein sequence ID" value="KAK2960492.1"/>
    <property type="molecule type" value="Genomic_DNA"/>
</dbReference>
<dbReference type="PANTHER" id="PTHR48027">
    <property type="entry name" value="HETEROGENEOUS NUCLEAR RIBONUCLEOPROTEIN 87F-RELATED"/>
    <property type="match status" value="1"/>
</dbReference>
<comment type="caution">
    <text evidence="5">The sequence shown here is derived from an EMBL/GenBank/DDBJ whole genome shotgun (WGS) entry which is preliminary data.</text>
</comment>
<dbReference type="Pfam" id="PF00076">
    <property type="entry name" value="RRM_1"/>
    <property type="match status" value="3"/>
</dbReference>
<dbReference type="InterPro" id="IPR035979">
    <property type="entry name" value="RBD_domain_sf"/>
</dbReference>
<dbReference type="InterPro" id="IPR000504">
    <property type="entry name" value="RRM_dom"/>
</dbReference>
<feature type="region of interest" description="Disordered" evidence="3">
    <location>
        <begin position="661"/>
        <end position="697"/>
    </location>
</feature>
<feature type="region of interest" description="Disordered" evidence="3">
    <location>
        <begin position="164"/>
        <end position="240"/>
    </location>
</feature>
<feature type="region of interest" description="Disordered" evidence="3">
    <location>
        <begin position="564"/>
        <end position="616"/>
    </location>
</feature>
<evidence type="ECO:0000259" key="4">
    <source>
        <dbReference type="PROSITE" id="PS50102"/>
    </source>
</evidence>
<dbReference type="InterPro" id="IPR012677">
    <property type="entry name" value="Nucleotide-bd_a/b_plait_sf"/>
</dbReference>
<keyword evidence="1 2" id="KW-0694">RNA-binding</keyword>
<evidence type="ECO:0000256" key="2">
    <source>
        <dbReference type="PROSITE-ProRule" id="PRU00176"/>
    </source>
</evidence>
<dbReference type="SUPFAM" id="SSF54928">
    <property type="entry name" value="RNA-binding domain, RBD"/>
    <property type="match status" value="2"/>
</dbReference>
<feature type="compositionally biased region" description="Pro residues" evidence="3">
    <location>
        <begin position="178"/>
        <end position="190"/>
    </location>
</feature>
<dbReference type="Proteomes" id="UP001281761">
    <property type="component" value="Unassembled WGS sequence"/>
</dbReference>